<protein>
    <submittedName>
        <fullName evidence="2">Uncharacterized protein</fullName>
    </submittedName>
</protein>
<comment type="caution">
    <text evidence="2">The sequence shown here is derived from an EMBL/GenBank/DDBJ whole genome shotgun (WGS) entry which is preliminary data.</text>
</comment>
<proteinExistence type="predicted"/>
<reference evidence="2 3" key="1">
    <citation type="journal article" date="2019" name="Int. J. Syst. Evol. Microbiol.">
        <title>The Global Catalogue of Microorganisms (GCM) 10K type strain sequencing project: providing services to taxonomists for standard genome sequencing and annotation.</title>
        <authorList>
            <consortium name="The Broad Institute Genomics Platform"/>
            <consortium name="The Broad Institute Genome Sequencing Center for Infectious Disease"/>
            <person name="Wu L."/>
            <person name="Ma J."/>
        </authorList>
    </citation>
    <scope>NUCLEOTIDE SEQUENCE [LARGE SCALE GENOMIC DNA]</scope>
    <source>
        <strain evidence="2 3">CGMCC 1.12689</strain>
    </source>
</reference>
<keyword evidence="3" id="KW-1185">Reference proteome</keyword>
<feature type="coiled-coil region" evidence="1">
    <location>
        <begin position="59"/>
        <end position="86"/>
    </location>
</feature>
<keyword evidence="1" id="KW-0175">Coiled coil</keyword>
<dbReference type="Proteomes" id="UP001597185">
    <property type="component" value="Unassembled WGS sequence"/>
</dbReference>
<dbReference type="RefSeq" id="WP_256417359.1">
    <property type="nucleotide sequence ID" value="NZ_JANHDL010000002.1"/>
</dbReference>
<name>A0ABD6BWU1_9EURY</name>
<organism evidence="2 3">
    <name type="scientific">Halorubrum laminariae</name>
    <dbReference type="NCBI Taxonomy" id="1433523"/>
    <lineage>
        <taxon>Archaea</taxon>
        <taxon>Methanobacteriati</taxon>
        <taxon>Methanobacteriota</taxon>
        <taxon>Stenosarchaea group</taxon>
        <taxon>Halobacteria</taxon>
        <taxon>Halobacteriales</taxon>
        <taxon>Haloferacaceae</taxon>
        <taxon>Halorubrum</taxon>
    </lineage>
</organism>
<dbReference type="AlphaFoldDB" id="A0ABD6BWU1"/>
<evidence type="ECO:0000256" key="1">
    <source>
        <dbReference type="SAM" id="Coils"/>
    </source>
</evidence>
<sequence>MGDDDKTMVGTQISDERHKRWKQALQESTEFTSIAQAIRVGVEQVLFEAESNGEQPIDDERILSRLDELENEMIKTRAEIIETSEKTPTIEEISEEVVYRLADVSHQKKQEEGRY</sequence>
<evidence type="ECO:0000313" key="2">
    <source>
        <dbReference type="EMBL" id="MFD1569536.1"/>
    </source>
</evidence>
<accession>A0ABD6BWU1</accession>
<dbReference type="EMBL" id="JBHUDB010000001">
    <property type="protein sequence ID" value="MFD1569536.1"/>
    <property type="molecule type" value="Genomic_DNA"/>
</dbReference>
<gene>
    <name evidence="2" type="ORF">ACFR9T_02855</name>
</gene>
<evidence type="ECO:0000313" key="3">
    <source>
        <dbReference type="Proteomes" id="UP001597185"/>
    </source>
</evidence>